<proteinExistence type="inferred from homology"/>
<reference evidence="13" key="1">
    <citation type="submission" date="2021-05" db="EMBL/GenBank/DDBJ databases">
        <authorList>
            <person name="Stam R."/>
        </authorList>
    </citation>
    <scope>NUCLEOTIDE SEQUENCE</scope>
    <source>
        <strain evidence="13">CS162</strain>
    </source>
</reference>
<dbReference type="Pfam" id="PF00579">
    <property type="entry name" value="tRNA-synt_1b"/>
    <property type="match status" value="1"/>
</dbReference>
<dbReference type="EMBL" id="CAJRGZ010000022">
    <property type="protein sequence ID" value="CAG5175973.1"/>
    <property type="molecule type" value="Genomic_DNA"/>
</dbReference>
<dbReference type="GO" id="GO:0004830">
    <property type="term" value="F:tryptophan-tRNA ligase activity"/>
    <property type="evidence" value="ECO:0007669"/>
    <property type="project" value="UniProtKB-EC"/>
</dbReference>
<protein>
    <recommendedName>
        <fullName evidence="11">Tryptophan--tRNA ligase, mitochondrial</fullName>
        <ecNumber evidence="3">6.1.1.2</ecNumber>
    </recommendedName>
    <alternativeName>
        <fullName evidence="9">Tryptophanyl-tRNA synthetase</fullName>
    </alternativeName>
</protein>
<dbReference type="NCBIfam" id="TIGR00233">
    <property type="entry name" value="trpS"/>
    <property type="match status" value="1"/>
</dbReference>
<evidence type="ECO:0000256" key="9">
    <source>
        <dbReference type="ARBA" id="ARBA00030268"/>
    </source>
</evidence>
<dbReference type="InterPro" id="IPR014729">
    <property type="entry name" value="Rossmann-like_a/b/a_fold"/>
</dbReference>
<dbReference type="PANTHER" id="PTHR43766">
    <property type="entry name" value="TRYPTOPHAN--TRNA LIGASE, MITOCHONDRIAL"/>
    <property type="match status" value="1"/>
</dbReference>
<dbReference type="GO" id="GO:0070183">
    <property type="term" value="P:mitochondrial tryptophanyl-tRNA aminoacylation"/>
    <property type="evidence" value="ECO:0007669"/>
    <property type="project" value="TreeGrafter"/>
</dbReference>
<dbReference type="InterPro" id="IPR001412">
    <property type="entry name" value="aa-tRNA-synth_I_CS"/>
</dbReference>
<evidence type="ECO:0000256" key="4">
    <source>
        <dbReference type="ARBA" id="ARBA00022598"/>
    </source>
</evidence>
<dbReference type="HAMAP" id="MF_00140_B">
    <property type="entry name" value="Trp_tRNA_synth_B"/>
    <property type="match status" value="1"/>
</dbReference>
<evidence type="ECO:0000256" key="11">
    <source>
        <dbReference type="ARBA" id="ARBA00069760"/>
    </source>
</evidence>
<evidence type="ECO:0000256" key="6">
    <source>
        <dbReference type="ARBA" id="ARBA00022840"/>
    </source>
</evidence>
<evidence type="ECO:0000256" key="12">
    <source>
        <dbReference type="RuleBase" id="RU363036"/>
    </source>
</evidence>
<comment type="caution">
    <text evidence="13">The sequence shown here is derived from an EMBL/GenBank/DDBJ whole genome shotgun (WGS) entry which is preliminary data.</text>
</comment>
<dbReference type="InterPro" id="IPR002306">
    <property type="entry name" value="Trp-tRNA-ligase"/>
</dbReference>
<dbReference type="EC" id="6.1.1.2" evidence="3"/>
<evidence type="ECO:0000313" key="13">
    <source>
        <dbReference type="EMBL" id="CAG5175973.1"/>
    </source>
</evidence>
<dbReference type="OrthoDB" id="15808at2759"/>
<dbReference type="InterPro" id="IPR024109">
    <property type="entry name" value="Trp-tRNA-ligase_bac-type"/>
</dbReference>
<comment type="similarity">
    <text evidence="2 12">Belongs to the class-I aminoacyl-tRNA synthetase family.</text>
</comment>
<dbReference type="FunFam" id="3.40.50.620:FF:000082">
    <property type="entry name" value="MSW1p Mitochondrial tryptophanyl-tRNA synthetase"/>
    <property type="match status" value="1"/>
</dbReference>
<evidence type="ECO:0000256" key="8">
    <source>
        <dbReference type="ARBA" id="ARBA00023146"/>
    </source>
</evidence>
<dbReference type="InterPro" id="IPR002305">
    <property type="entry name" value="aa-tRNA-synth_Ic"/>
</dbReference>
<keyword evidence="5 12" id="KW-0547">Nucleotide-binding</keyword>
<evidence type="ECO:0000313" key="14">
    <source>
        <dbReference type="Proteomes" id="UP000676310"/>
    </source>
</evidence>
<keyword evidence="14" id="KW-1185">Reference proteome</keyword>
<dbReference type="PRINTS" id="PR01039">
    <property type="entry name" value="TRNASYNTHTRP"/>
</dbReference>
<accession>A0A8J2IG15</accession>
<evidence type="ECO:0000256" key="7">
    <source>
        <dbReference type="ARBA" id="ARBA00022917"/>
    </source>
</evidence>
<keyword evidence="6 12" id="KW-0067">ATP-binding</keyword>
<evidence type="ECO:0000256" key="3">
    <source>
        <dbReference type="ARBA" id="ARBA00013161"/>
    </source>
</evidence>
<dbReference type="CDD" id="cd00806">
    <property type="entry name" value="TrpRS_core"/>
    <property type="match status" value="1"/>
</dbReference>
<dbReference type="AlphaFoldDB" id="A0A8J2IG15"/>
<dbReference type="SUPFAM" id="SSF52374">
    <property type="entry name" value="Nucleotidylyl transferase"/>
    <property type="match status" value="1"/>
</dbReference>
<sequence>MFSLRPLQRAAPSPVRICSSCLRRYSIASTVRQNASERQKKVIFSGIQPTGVPHLGNYLGALRQWVKLQDEASPDTTLLFSIVDLHAITIKQDPSELARWRKEMLASLLAVGLDPRRCIIFAQSSVKQHAELMWILSCGASMGYLGRMTQWKSKLSLPSNASPLDPSNNKDALKLGLFSYPVLQAADILLYNTTHVPVGEDQAQHLEFTRELAAGFNHVYSKSQPLLTVPQTLLSPAKRVMSLTEPTKKMSKSDPKPKSRIMITDSKDEIHHKLKTALTDSIEGVSYSPESRPGVSNLVDLMYHFDESLAVSPEDLANDLKDLSMRALKVKVADTIDTGISDIRQRYEELMNGDQKELVQYAEEGTQRAEKIAESTMQRVRSAMGMAW</sequence>
<dbReference type="PANTHER" id="PTHR43766:SF1">
    <property type="entry name" value="TRYPTOPHAN--TRNA LIGASE, MITOCHONDRIAL"/>
    <property type="match status" value="1"/>
</dbReference>
<name>A0A8J2IG15_9PLEO</name>
<dbReference type="PROSITE" id="PS00178">
    <property type="entry name" value="AA_TRNA_LIGASE_I"/>
    <property type="match status" value="1"/>
</dbReference>
<dbReference type="InterPro" id="IPR050203">
    <property type="entry name" value="Trp-tRNA_synthetase"/>
</dbReference>
<keyword evidence="8 12" id="KW-0030">Aminoacyl-tRNA synthetase</keyword>
<organism evidence="13 14">
    <name type="scientific">Alternaria atra</name>
    <dbReference type="NCBI Taxonomy" id="119953"/>
    <lineage>
        <taxon>Eukaryota</taxon>
        <taxon>Fungi</taxon>
        <taxon>Dikarya</taxon>
        <taxon>Ascomycota</taxon>
        <taxon>Pezizomycotina</taxon>
        <taxon>Dothideomycetes</taxon>
        <taxon>Pleosporomycetidae</taxon>
        <taxon>Pleosporales</taxon>
        <taxon>Pleosporineae</taxon>
        <taxon>Pleosporaceae</taxon>
        <taxon>Alternaria</taxon>
        <taxon>Alternaria sect. Ulocladioides</taxon>
    </lineage>
</organism>
<dbReference type="GeneID" id="67020352"/>
<keyword evidence="4 12" id="KW-0436">Ligase</keyword>
<keyword evidence="7 12" id="KW-0648">Protein biosynthesis</keyword>
<comment type="subcellular location">
    <subcellularLocation>
        <location evidence="1">Mitochondrion matrix</location>
    </subcellularLocation>
</comment>
<dbReference type="GO" id="GO:0005524">
    <property type="term" value="F:ATP binding"/>
    <property type="evidence" value="ECO:0007669"/>
    <property type="project" value="UniProtKB-KW"/>
</dbReference>
<dbReference type="GO" id="GO:0005759">
    <property type="term" value="C:mitochondrial matrix"/>
    <property type="evidence" value="ECO:0007669"/>
    <property type="project" value="UniProtKB-SubCell"/>
</dbReference>
<evidence type="ECO:0000256" key="1">
    <source>
        <dbReference type="ARBA" id="ARBA00004305"/>
    </source>
</evidence>
<dbReference type="FunFam" id="1.10.240.10:FF:000002">
    <property type="entry name" value="Tryptophan--tRNA ligase"/>
    <property type="match status" value="1"/>
</dbReference>
<dbReference type="Proteomes" id="UP000676310">
    <property type="component" value="Unassembled WGS sequence"/>
</dbReference>
<evidence type="ECO:0000256" key="5">
    <source>
        <dbReference type="ARBA" id="ARBA00022741"/>
    </source>
</evidence>
<dbReference type="RefSeq" id="XP_043171826.1">
    <property type="nucleotide sequence ID" value="XM_043315891.1"/>
</dbReference>
<evidence type="ECO:0000256" key="2">
    <source>
        <dbReference type="ARBA" id="ARBA00005594"/>
    </source>
</evidence>
<dbReference type="Gene3D" id="1.10.240.10">
    <property type="entry name" value="Tyrosyl-Transfer RNA Synthetase"/>
    <property type="match status" value="1"/>
</dbReference>
<gene>
    <name evidence="13" type="ORF">ALTATR162_LOCUS8261</name>
</gene>
<evidence type="ECO:0000256" key="10">
    <source>
        <dbReference type="ARBA" id="ARBA00049929"/>
    </source>
</evidence>
<dbReference type="Gene3D" id="3.40.50.620">
    <property type="entry name" value="HUPs"/>
    <property type="match status" value="1"/>
</dbReference>
<comment type="catalytic activity">
    <reaction evidence="10">
        <text>tRNA(Trp) + L-tryptophan + ATP = L-tryptophyl-tRNA(Trp) + AMP + diphosphate + H(+)</text>
        <dbReference type="Rhea" id="RHEA:24080"/>
        <dbReference type="Rhea" id="RHEA-COMP:9671"/>
        <dbReference type="Rhea" id="RHEA-COMP:9705"/>
        <dbReference type="ChEBI" id="CHEBI:15378"/>
        <dbReference type="ChEBI" id="CHEBI:30616"/>
        <dbReference type="ChEBI" id="CHEBI:33019"/>
        <dbReference type="ChEBI" id="CHEBI:57912"/>
        <dbReference type="ChEBI" id="CHEBI:78442"/>
        <dbReference type="ChEBI" id="CHEBI:78535"/>
        <dbReference type="ChEBI" id="CHEBI:456215"/>
        <dbReference type="EC" id="6.1.1.2"/>
    </reaction>
</comment>